<protein>
    <recommendedName>
        <fullName evidence="2">Reverse transcriptase/retrotransposon-derived protein RNase H-like domain-containing protein</fullName>
    </recommendedName>
</protein>
<name>A0AAW2R350_SESRA</name>
<sequence length="61" mass="6540">MVNAFGGGGLVDMRREMEQMSIQISLLQRAKPFVVDSDASDFTLGGVLIQDATQLPLRAGS</sequence>
<proteinExistence type="predicted"/>
<dbReference type="AlphaFoldDB" id="A0AAW2R350"/>
<dbReference type="EMBL" id="JACGWJ010000014">
    <property type="protein sequence ID" value="KAL0374249.1"/>
    <property type="molecule type" value="Genomic_DNA"/>
</dbReference>
<evidence type="ECO:0008006" key="2">
    <source>
        <dbReference type="Google" id="ProtNLM"/>
    </source>
</evidence>
<accession>A0AAW2R350</accession>
<reference evidence="1" key="1">
    <citation type="submission" date="2020-06" db="EMBL/GenBank/DDBJ databases">
        <authorList>
            <person name="Li T."/>
            <person name="Hu X."/>
            <person name="Zhang T."/>
            <person name="Song X."/>
            <person name="Zhang H."/>
            <person name="Dai N."/>
            <person name="Sheng W."/>
            <person name="Hou X."/>
            <person name="Wei L."/>
        </authorList>
    </citation>
    <scope>NUCLEOTIDE SEQUENCE</scope>
    <source>
        <strain evidence="1">G02</strain>
        <tissue evidence="1">Leaf</tissue>
    </source>
</reference>
<organism evidence="1">
    <name type="scientific">Sesamum radiatum</name>
    <name type="common">Black benniseed</name>
    <dbReference type="NCBI Taxonomy" id="300843"/>
    <lineage>
        <taxon>Eukaryota</taxon>
        <taxon>Viridiplantae</taxon>
        <taxon>Streptophyta</taxon>
        <taxon>Embryophyta</taxon>
        <taxon>Tracheophyta</taxon>
        <taxon>Spermatophyta</taxon>
        <taxon>Magnoliopsida</taxon>
        <taxon>eudicotyledons</taxon>
        <taxon>Gunneridae</taxon>
        <taxon>Pentapetalae</taxon>
        <taxon>asterids</taxon>
        <taxon>lamiids</taxon>
        <taxon>Lamiales</taxon>
        <taxon>Pedaliaceae</taxon>
        <taxon>Sesamum</taxon>
    </lineage>
</organism>
<evidence type="ECO:0000313" key="1">
    <source>
        <dbReference type="EMBL" id="KAL0374249.1"/>
    </source>
</evidence>
<comment type="caution">
    <text evidence="1">The sequence shown here is derived from an EMBL/GenBank/DDBJ whole genome shotgun (WGS) entry which is preliminary data.</text>
</comment>
<gene>
    <name evidence="1" type="ORF">Sradi_3340600</name>
</gene>
<reference evidence="1" key="2">
    <citation type="journal article" date="2024" name="Plant">
        <title>Genomic evolution and insights into agronomic trait innovations of Sesamum species.</title>
        <authorList>
            <person name="Miao H."/>
            <person name="Wang L."/>
            <person name="Qu L."/>
            <person name="Liu H."/>
            <person name="Sun Y."/>
            <person name="Le M."/>
            <person name="Wang Q."/>
            <person name="Wei S."/>
            <person name="Zheng Y."/>
            <person name="Lin W."/>
            <person name="Duan Y."/>
            <person name="Cao H."/>
            <person name="Xiong S."/>
            <person name="Wang X."/>
            <person name="Wei L."/>
            <person name="Li C."/>
            <person name="Ma Q."/>
            <person name="Ju M."/>
            <person name="Zhao R."/>
            <person name="Li G."/>
            <person name="Mu C."/>
            <person name="Tian Q."/>
            <person name="Mei H."/>
            <person name="Zhang T."/>
            <person name="Gao T."/>
            <person name="Zhang H."/>
        </authorList>
    </citation>
    <scope>NUCLEOTIDE SEQUENCE</scope>
    <source>
        <strain evidence="1">G02</strain>
    </source>
</reference>